<dbReference type="EMBL" id="JAAIVJ010000005">
    <property type="protein sequence ID" value="NEY90600.1"/>
    <property type="molecule type" value="Genomic_DNA"/>
</dbReference>
<comment type="caution">
    <text evidence="2">The sequence shown here is derived from an EMBL/GenBank/DDBJ whole genome shotgun (WGS) entry which is preliminary data.</text>
</comment>
<name>A0A6M0QT22_9RHOB</name>
<sequence>MRAALILALLPLQALAEGPLDSGCLAFATGEARFLPAAFGAPLDKGTLRIRFLGHASFALETPGGQLAVTDYTGVIGNPDVVPNVVTMNIAHDTHFTDSPDPRIPLVLRGWGPLGLPARIDEETGDLRIRNVTSDLRGPFGEGGRRDGNSIFLFETTGLCIGHLGHLHQILSEAQYAAIGRVDVLMVPVDGGYTMDPAAMAEVVTRLKARLVLPMHWFTGEGLRAFLARMDPGFAVELSDASEVEISWKTLPDRPTILVLSPAPIP</sequence>
<gene>
    <name evidence="2" type="ORF">G4Z14_09860</name>
</gene>
<evidence type="ECO:0000313" key="3">
    <source>
        <dbReference type="Proteomes" id="UP000477782"/>
    </source>
</evidence>
<accession>A0A6M0QT22</accession>
<dbReference type="GO" id="GO:0016787">
    <property type="term" value="F:hydrolase activity"/>
    <property type="evidence" value="ECO:0007669"/>
    <property type="project" value="UniProtKB-KW"/>
</dbReference>
<feature type="chain" id="PRO_5026851316" evidence="1">
    <location>
        <begin position="17"/>
        <end position="266"/>
    </location>
</feature>
<dbReference type="InterPro" id="IPR036866">
    <property type="entry name" value="RibonucZ/Hydroxyglut_hydro"/>
</dbReference>
<dbReference type="PANTHER" id="PTHR39189">
    <property type="entry name" value="UPF0173 METAL-DEPENDENT HYDROLASE YTKL"/>
    <property type="match status" value="1"/>
</dbReference>
<keyword evidence="2" id="KW-0378">Hydrolase</keyword>
<evidence type="ECO:0000256" key="1">
    <source>
        <dbReference type="SAM" id="SignalP"/>
    </source>
</evidence>
<keyword evidence="1" id="KW-0732">Signal</keyword>
<dbReference type="PANTHER" id="PTHR39189:SF1">
    <property type="entry name" value="UPF0173 METAL-DEPENDENT HYDROLASE YTKL"/>
    <property type="match status" value="1"/>
</dbReference>
<dbReference type="AlphaFoldDB" id="A0A6M0QT22"/>
<dbReference type="RefSeq" id="WP_164625232.1">
    <property type="nucleotide sequence ID" value="NZ_JAAIVJ010000005.1"/>
</dbReference>
<dbReference type="SUPFAM" id="SSF56281">
    <property type="entry name" value="Metallo-hydrolase/oxidoreductase"/>
    <property type="match status" value="1"/>
</dbReference>
<dbReference type="Gene3D" id="3.60.15.10">
    <property type="entry name" value="Ribonuclease Z/Hydroxyacylglutathione hydrolase-like"/>
    <property type="match status" value="1"/>
</dbReference>
<organism evidence="2 3">
    <name type="scientific">Tabrizicola oligotrophica</name>
    <dbReference type="NCBI Taxonomy" id="2710650"/>
    <lineage>
        <taxon>Bacteria</taxon>
        <taxon>Pseudomonadati</taxon>
        <taxon>Pseudomonadota</taxon>
        <taxon>Alphaproteobacteria</taxon>
        <taxon>Rhodobacterales</taxon>
        <taxon>Paracoccaceae</taxon>
        <taxon>Tabrizicola</taxon>
    </lineage>
</organism>
<reference evidence="2 3" key="1">
    <citation type="submission" date="2020-02" db="EMBL/GenBank/DDBJ databases">
        <authorList>
            <person name="Chen W.-M."/>
        </authorList>
    </citation>
    <scope>NUCLEOTIDE SEQUENCE [LARGE SCALE GENOMIC DNA]</scope>
    <source>
        <strain evidence="2 3">KMS-5</strain>
    </source>
</reference>
<evidence type="ECO:0000313" key="2">
    <source>
        <dbReference type="EMBL" id="NEY90600.1"/>
    </source>
</evidence>
<dbReference type="Proteomes" id="UP000477782">
    <property type="component" value="Unassembled WGS sequence"/>
</dbReference>
<proteinExistence type="predicted"/>
<dbReference type="Pfam" id="PF13483">
    <property type="entry name" value="Lactamase_B_3"/>
    <property type="match status" value="1"/>
</dbReference>
<protein>
    <submittedName>
        <fullName evidence="2">MBL fold metallo-hydrolase</fullName>
    </submittedName>
</protein>
<keyword evidence="3" id="KW-1185">Reference proteome</keyword>
<feature type="signal peptide" evidence="1">
    <location>
        <begin position="1"/>
        <end position="16"/>
    </location>
</feature>